<dbReference type="OrthoDB" id="2751407at2759"/>
<dbReference type="AlphaFoldDB" id="A0A2G8SGK7"/>
<evidence type="ECO:0000313" key="2">
    <source>
        <dbReference type="Proteomes" id="UP000230002"/>
    </source>
</evidence>
<sequence>MVRDVLGDTRPTNLTMSIVGAHLFEDNAFVAALAYPGVEDLRTLEIEVCLDADEGAVDAQTMLYNIARTLSVLPLRGLTLTLNYGLFADETGGQMHPIRRTLEGLDLEAAAGIFRSLIPSVMDVVVGLSTDRE</sequence>
<proteinExistence type="predicted"/>
<accession>A0A2G8SGK7</accession>
<comment type="caution">
    <text evidence="1">The sequence shown here is derived from an EMBL/GenBank/DDBJ whole genome shotgun (WGS) entry which is preliminary data.</text>
</comment>
<dbReference type="Proteomes" id="UP000230002">
    <property type="component" value="Unassembled WGS sequence"/>
</dbReference>
<reference evidence="1 2" key="1">
    <citation type="journal article" date="2015" name="Sci. Rep.">
        <title>Chromosome-level genome map provides insights into diverse defense mechanisms in the medicinal fungus Ganoderma sinense.</title>
        <authorList>
            <person name="Zhu Y."/>
            <person name="Xu J."/>
            <person name="Sun C."/>
            <person name="Zhou S."/>
            <person name="Xu H."/>
            <person name="Nelson D.R."/>
            <person name="Qian J."/>
            <person name="Song J."/>
            <person name="Luo H."/>
            <person name="Xiang L."/>
            <person name="Li Y."/>
            <person name="Xu Z."/>
            <person name="Ji A."/>
            <person name="Wang L."/>
            <person name="Lu S."/>
            <person name="Hayward A."/>
            <person name="Sun W."/>
            <person name="Li X."/>
            <person name="Schwartz D.C."/>
            <person name="Wang Y."/>
            <person name="Chen S."/>
        </authorList>
    </citation>
    <scope>NUCLEOTIDE SEQUENCE [LARGE SCALE GENOMIC DNA]</scope>
    <source>
        <strain evidence="1 2">ZZ0214-1</strain>
    </source>
</reference>
<protein>
    <submittedName>
        <fullName evidence="1">Uncharacterized protein</fullName>
    </submittedName>
</protein>
<gene>
    <name evidence="1" type="ORF">GSI_04999</name>
</gene>
<keyword evidence="2" id="KW-1185">Reference proteome</keyword>
<name>A0A2G8SGK7_9APHY</name>
<dbReference type="EMBL" id="AYKW01000009">
    <property type="protein sequence ID" value="PIL32881.1"/>
    <property type="molecule type" value="Genomic_DNA"/>
</dbReference>
<evidence type="ECO:0000313" key="1">
    <source>
        <dbReference type="EMBL" id="PIL32881.1"/>
    </source>
</evidence>
<organism evidence="1 2">
    <name type="scientific">Ganoderma sinense ZZ0214-1</name>
    <dbReference type="NCBI Taxonomy" id="1077348"/>
    <lineage>
        <taxon>Eukaryota</taxon>
        <taxon>Fungi</taxon>
        <taxon>Dikarya</taxon>
        <taxon>Basidiomycota</taxon>
        <taxon>Agaricomycotina</taxon>
        <taxon>Agaricomycetes</taxon>
        <taxon>Polyporales</taxon>
        <taxon>Polyporaceae</taxon>
        <taxon>Ganoderma</taxon>
    </lineage>
</organism>